<evidence type="ECO:0000313" key="7">
    <source>
        <dbReference type="Proteomes" id="UP001220530"/>
    </source>
</evidence>
<dbReference type="Gene3D" id="1.20.120.1630">
    <property type="match status" value="1"/>
</dbReference>
<dbReference type="Proteomes" id="UP001220530">
    <property type="component" value="Chromosome"/>
</dbReference>
<accession>A0ABY7YQ27</accession>
<dbReference type="RefSeq" id="WP_282219546.1">
    <property type="nucleotide sequence ID" value="NZ_CP118246.1"/>
</dbReference>
<dbReference type="Pfam" id="PF04191">
    <property type="entry name" value="PEMT"/>
    <property type="match status" value="1"/>
</dbReference>
<comment type="subcellular location">
    <subcellularLocation>
        <location evidence="1">Endomembrane system</location>
        <topology evidence="1">Multi-pass membrane protein</topology>
    </subcellularLocation>
</comment>
<keyword evidence="6" id="KW-0489">Methyltransferase</keyword>
<evidence type="ECO:0000256" key="3">
    <source>
        <dbReference type="ARBA" id="ARBA00022989"/>
    </source>
</evidence>
<keyword evidence="6" id="KW-0808">Transferase</keyword>
<keyword evidence="4 5" id="KW-0472">Membrane</keyword>
<sequence length="132" mass="14404">MRKPPDFFATLAVGAAILLEWLAPLNLLPARAVLSFMVPIGTGLGVAGVGLEILAARELARARTTTRPFHKPISLVTSGVFKFSRNPFYIGMIMLLSGGMVAFSLDWVIITIPALWFALDRWVVPVEEQQAP</sequence>
<evidence type="ECO:0000313" key="6">
    <source>
        <dbReference type="EMBL" id="WDR03144.1"/>
    </source>
</evidence>
<reference evidence="6 7" key="1">
    <citation type="submission" date="2023-02" db="EMBL/GenBank/DDBJ databases">
        <title>Devosia algicola sp. nov., isolated from the phycosphere of marine algae.</title>
        <authorList>
            <person name="Kim J.M."/>
            <person name="Lee J.K."/>
            <person name="Choi B.J."/>
            <person name="Bayburt H."/>
            <person name="Jeon C.O."/>
        </authorList>
    </citation>
    <scope>NUCLEOTIDE SEQUENCE [LARGE SCALE GENOMIC DNA]</scope>
    <source>
        <strain evidence="6 7">G20-9</strain>
    </source>
</reference>
<keyword evidence="3 5" id="KW-1133">Transmembrane helix</keyword>
<dbReference type="InterPro" id="IPR007318">
    <property type="entry name" value="Phopholipid_MeTrfase"/>
</dbReference>
<name>A0ABY7YQ27_9HYPH</name>
<keyword evidence="2 5" id="KW-0812">Transmembrane</keyword>
<feature type="transmembrane region" description="Helical" evidence="5">
    <location>
        <begin position="32"/>
        <end position="54"/>
    </location>
</feature>
<dbReference type="GO" id="GO:0032259">
    <property type="term" value="P:methylation"/>
    <property type="evidence" value="ECO:0007669"/>
    <property type="project" value="UniProtKB-KW"/>
</dbReference>
<gene>
    <name evidence="6" type="ORF">PSQ19_02825</name>
</gene>
<feature type="transmembrane region" description="Helical" evidence="5">
    <location>
        <begin position="88"/>
        <end position="119"/>
    </location>
</feature>
<dbReference type="GO" id="GO:0008168">
    <property type="term" value="F:methyltransferase activity"/>
    <property type="evidence" value="ECO:0007669"/>
    <property type="project" value="UniProtKB-KW"/>
</dbReference>
<evidence type="ECO:0000256" key="1">
    <source>
        <dbReference type="ARBA" id="ARBA00004127"/>
    </source>
</evidence>
<evidence type="ECO:0000256" key="4">
    <source>
        <dbReference type="ARBA" id="ARBA00023136"/>
    </source>
</evidence>
<keyword evidence="7" id="KW-1185">Reference proteome</keyword>
<proteinExistence type="predicted"/>
<evidence type="ECO:0000256" key="5">
    <source>
        <dbReference type="SAM" id="Phobius"/>
    </source>
</evidence>
<protein>
    <submittedName>
        <fullName evidence="6">Methyltransferase</fullName>
    </submittedName>
</protein>
<organism evidence="6 7">
    <name type="scientific">Devosia algicola</name>
    <dbReference type="NCBI Taxonomy" id="3026418"/>
    <lineage>
        <taxon>Bacteria</taxon>
        <taxon>Pseudomonadati</taxon>
        <taxon>Pseudomonadota</taxon>
        <taxon>Alphaproteobacteria</taxon>
        <taxon>Hyphomicrobiales</taxon>
        <taxon>Devosiaceae</taxon>
        <taxon>Devosia</taxon>
    </lineage>
</organism>
<evidence type="ECO:0000256" key="2">
    <source>
        <dbReference type="ARBA" id="ARBA00022692"/>
    </source>
</evidence>
<dbReference type="EMBL" id="CP118246">
    <property type="protein sequence ID" value="WDR03144.1"/>
    <property type="molecule type" value="Genomic_DNA"/>
</dbReference>